<dbReference type="EMBL" id="KV425589">
    <property type="protein sequence ID" value="KZT23002.1"/>
    <property type="molecule type" value="Genomic_DNA"/>
</dbReference>
<dbReference type="FunCoup" id="A0A165QXB5">
    <property type="interactions" value="349"/>
</dbReference>
<dbReference type="GO" id="GO:0032979">
    <property type="term" value="P:protein insertion into mitochondrial inner membrane from matrix"/>
    <property type="evidence" value="ECO:0007669"/>
    <property type="project" value="TreeGrafter"/>
</dbReference>
<feature type="transmembrane region" description="Helical" evidence="8">
    <location>
        <begin position="224"/>
        <end position="241"/>
    </location>
</feature>
<evidence type="ECO:0000256" key="8">
    <source>
        <dbReference type="SAM" id="Phobius"/>
    </source>
</evidence>
<organism evidence="10 11">
    <name type="scientific">Neolentinus lepideus HHB14362 ss-1</name>
    <dbReference type="NCBI Taxonomy" id="1314782"/>
    <lineage>
        <taxon>Eukaryota</taxon>
        <taxon>Fungi</taxon>
        <taxon>Dikarya</taxon>
        <taxon>Basidiomycota</taxon>
        <taxon>Agaricomycotina</taxon>
        <taxon>Agaricomycetes</taxon>
        <taxon>Gloeophyllales</taxon>
        <taxon>Gloeophyllaceae</taxon>
        <taxon>Neolentinus</taxon>
    </lineage>
</organism>
<evidence type="ECO:0000256" key="3">
    <source>
        <dbReference type="ARBA" id="ARBA00022692"/>
    </source>
</evidence>
<dbReference type="InParanoid" id="A0A165QXB5"/>
<feature type="transmembrane region" description="Helical" evidence="8">
    <location>
        <begin position="304"/>
        <end position="322"/>
    </location>
</feature>
<sequence>MASMWCASRGTVRHRSSLSSRPSGAIHPLGIQSRRTLTVSHSRGAPVPSNITGVSSSVGPSDGLQSAPATPSADSSVLTSAASSTSDVVPPTDLFPDTAAEFTSLVPASIPPIQYGDLANLGLTSWSPIGLSVWALEIINTSTGLPWLQTIVLGTMLSRAIILPMSIVSMREAGKMLTIQPQLKAVRDEMVAAKQSQNLLQMQRMMLVQKSLFEEANVKPARMFLFNVMPLPVSLGMFFGVKRLCEFPLEQMKTGGLQAFDGVWMDLTVTDPTYILPVIVVGIINLQLRLAARDMQTQDRPEMLHMINAFHVFSILCSPLMFGLSVGMLFNIMSSVVFYAAQILLLRTPVIRETLKLPPLPQRVKLPSLWESFQAAKQWWANSVADAKAQAGRRK</sequence>
<dbReference type="PANTHER" id="PTHR12428:SF65">
    <property type="entry name" value="CYTOCHROME C OXIDASE ASSEMBLY PROTEIN COX18, MITOCHONDRIAL"/>
    <property type="match status" value="1"/>
</dbReference>
<feature type="domain" description="Membrane insertase YidC/Oxa/ALB C-terminal" evidence="9">
    <location>
        <begin position="147"/>
        <end position="337"/>
    </location>
</feature>
<feature type="transmembrane region" description="Helical" evidence="8">
    <location>
        <begin position="274"/>
        <end position="292"/>
    </location>
</feature>
<feature type="region of interest" description="Disordered" evidence="7">
    <location>
        <begin position="1"/>
        <end position="27"/>
    </location>
</feature>
<feature type="compositionally biased region" description="Polar residues" evidence="7">
    <location>
        <begin position="49"/>
        <end position="69"/>
    </location>
</feature>
<evidence type="ECO:0000259" key="9">
    <source>
        <dbReference type="Pfam" id="PF02096"/>
    </source>
</evidence>
<keyword evidence="3 6" id="KW-0812">Transmembrane</keyword>
<dbReference type="OrthoDB" id="2148490at2759"/>
<name>A0A165QXB5_9AGAM</name>
<gene>
    <name evidence="10" type="ORF">NEOLEDRAFT_576079</name>
</gene>
<feature type="region of interest" description="Disordered" evidence="7">
    <location>
        <begin position="39"/>
        <end position="78"/>
    </location>
</feature>
<dbReference type="GO" id="GO:0005743">
    <property type="term" value="C:mitochondrial inner membrane"/>
    <property type="evidence" value="ECO:0007669"/>
    <property type="project" value="TreeGrafter"/>
</dbReference>
<dbReference type="CDD" id="cd20069">
    <property type="entry name" value="5TM_Oxa1-like"/>
    <property type="match status" value="1"/>
</dbReference>
<evidence type="ECO:0000256" key="2">
    <source>
        <dbReference type="ARBA" id="ARBA00009877"/>
    </source>
</evidence>
<evidence type="ECO:0000256" key="5">
    <source>
        <dbReference type="ARBA" id="ARBA00023136"/>
    </source>
</evidence>
<dbReference type="InterPro" id="IPR001708">
    <property type="entry name" value="YidC/ALB3/OXA1/COX18"/>
</dbReference>
<evidence type="ECO:0000313" key="10">
    <source>
        <dbReference type="EMBL" id="KZT23002.1"/>
    </source>
</evidence>
<evidence type="ECO:0000256" key="1">
    <source>
        <dbReference type="ARBA" id="ARBA00004141"/>
    </source>
</evidence>
<proteinExistence type="inferred from homology"/>
<evidence type="ECO:0000256" key="4">
    <source>
        <dbReference type="ARBA" id="ARBA00022989"/>
    </source>
</evidence>
<evidence type="ECO:0000313" key="11">
    <source>
        <dbReference type="Proteomes" id="UP000076761"/>
    </source>
</evidence>
<protein>
    <recommendedName>
        <fullName evidence="9">Membrane insertase YidC/Oxa/ALB C-terminal domain-containing protein</fullName>
    </recommendedName>
</protein>
<accession>A0A165QXB5</accession>
<keyword evidence="5 8" id="KW-0472">Membrane</keyword>
<dbReference type="AlphaFoldDB" id="A0A165QXB5"/>
<reference evidence="10 11" key="1">
    <citation type="journal article" date="2016" name="Mol. Biol. Evol.">
        <title>Comparative Genomics of Early-Diverging Mushroom-Forming Fungi Provides Insights into the Origins of Lignocellulose Decay Capabilities.</title>
        <authorList>
            <person name="Nagy L.G."/>
            <person name="Riley R."/>
            <person name="Tritt A."/>
            <person name="Adam C."/>
            <person name="Daum C."/>
            <person name="Floudas D."/>
            <person name="Sun H."/>
            <person name="Yadav J.S."/>
            <person name="Pangilinan J."/>
            <person name="Larsson K.H."/>
            <person name="Matsuura K."/>
            <person name="Barry K."/>
            <person name="Labutti K."/>
            <person name="Kuo R."/>
            <person name="Ohm R.A."/>
            <person name="Bhattacharya S.S."/>
            <person name="Shirouzu T."/>
            <person name="Yoshinaga Y."/>
            <person name="Martin F.M."/>
            <person name="Grigoriev I.V."/>
            <person name="Hibbett D.S."/>
        </authorList>
    </citation>
    <scope>NUCLEOTIDE SEQUENCE [LARGE SCALE GENOMIC DNA]</scope>
    <source>
        <strain evidence="10 11">HHB14362 ss-1</strain>
    </source>
</reference>
<evidence type="ECO:0000256" key="7">
    <source>
        <dbReference type="SAM" id="MobiDB-lite"/>
    </source>
</evidence>
<dbReference type="Pfam" id="PF02096">
    <property type="entry name" value="60KD_IMP"/>
    <property type="match status" value="1"/>
</dbReference>
<dbReference type="STRING" id="1314782.A0A165QXB5"/>
<comment type="similarity">
    <text evidence="2 6">Belongs to the OXA1/ALB3/YidC family.</text>
</comment>
<comment type="subcellular location">
    <subcellularLocation>
        <location evidence="1 6">Membrane</location>
        <topology evidence="1 6">Multi-pass membrane protein</topology>
    </subcellularLocation>
</comment>
<keyword evidence="11" id="KW-1185">Reference proteome</keyword>
<evidence type="ECO:0000256" key="6">
    <source>
        <dbReference type="RuleBase" id="RU003945"/>
    </source>
</evidence>
<dbReference type="PANTHER" id="PTHR12428">
    <property type="entry name" value="OXA1"/>
    <property type="match status" value="1"/>
</dbReference>
<dbReference type="GO" id="GO:0032977">
    <property type="term" value="F:membrane insertase activity"/>
    <property type="evidence" value="ECO:0007669"/>
    <property type="project" value="InterPro"/>
</dbReference>
<dbReference type="InterPro" id="IPR028055">
    <property type="entry name" value="YidC/Oxa/ALB_C"/>
</dbReference>
<keyword evidence="4 8" id="KW-1133">Transmembrane helix</keyword>
<dbReference type="Proteomes" id="UP000076761">
    <property type="component" value="Unassembled WGS sequence"/>
</dbReference>